<keyword evidence="2" id="KW-0472">Membrane</keyword>
<evidence type="ECO:0000256" key="2">
    <source>
        <dbReference type="SAM" id="Phobius"/>
    </source>
</evidence>
<feature type="region of interest" description="Disordered" evidence="1">
    <location>
        <begin position="708"/>
        <end position="829"/>
    </location>
</feature>
<evidence type="ECO:0000256" key="1">
    <source>
        <dbReference type="SAM" id="MobiDB-lite"/>
    </source>
</evidence>
<feature type="region of interest" description="Disordered" evidence="1">
    <location>
        <begin position="600"/>
        <end position="639"/>
    </location>
</feature>
<name>A0AAN6G578_9BASI</name>
<reference evidence="4" key="1">
    <citation type="journal article" date="2023" name="PhytoFront">
        <title>Draft Genome Resources of Seven Strains of Tilletia horrida, Causal Agent of Kernel Smut of Rice.</title>
        <authorList>
            <person name="Khanal S."/>
            <person name="Antony Babu S."/>
            <person name="Zhou X.G."/>
        </authorList>
    </citation>
    <scope>NUCLEOTIDE SEQUENCE</scope>
    <source>
        <strain evidence="4">TX3</strain>
    </source>
</reference>
<feature type="compositionally biased region" description="Low complexity" evidence="1">
    <location>
        <begin position="720"/>
        <end position="729"/>
    </location>
</feature>
<dbReference type="AlphaFoldDB" id="A0AAN6G578"/>
<organism evidence="4 5">
    <name type="scientific">Tilletia horrida</name>
    <dbReference type="NCBI Taxonomy" id="155126"/>
    <lineage>
        <taxon>Eukaryota</taxon>
        <taxon>Fungi</taxon>
        <taxon>Dikarya</taxon>
        <taxon>Basidiomycota</taxon>
        <taxon>Ustilaginomycotina</taxon>
        <taxon>Exobasidiomycetes</taxon>
        <taxon>Tilletiales</taxon>
        <taxon>Tilletiaceae</taxon>
        <taxon>Tilletia</taxon>
    </lineage>
</organism>
<feature type="region of interest" description="Disordered" evidence="1">
    <location>
        <begin position="348"/>
        <end position="414"/>
    </location>
</feature>
<proteinExistence type="predicted"/>
<feature type="compositionally biased region" description="Polar residues" evidence="1">
    <location>
        <begin position="600"/>
        <end position="611"/>
    </location>
</feature>
<feature type="compositionally biased region" description="Low complexity" evidence="1">
    <location>
        <begin position="762"/>
        <end position="788"/>
    </location>
</feature>
<keyword evidence="3" id="KW-0732">Signal</keyword>
<evidence type="ECO:0000313" key="4">
    <source>
        <dbReference type="EMBL" id="KAK0520858.1"/>
    </source>
</evidence>
<feature type="signal peptide" evidence="3">
    <location>
        <begin position="1"/>
        <end position="22"/>
    </location>
</feature>
<feature type="region of interest" description="Disordered" evidence="1">
    <location>
        <begin position="669"/>
        <end position="695"/>
    </location>
</feature>
<keyword evidence="5" id="KW-1185">Reference proteome</keyword>
<feature type="compositionally biased region" description="Gly residues" evidence="1">
    <location>
        <begin position="745"/>
        <end position="761"/>
    </location>
</feature>
<gene>
    <name evidence="4" type="ORF">OC842_006969</name>
</gene>
<feature type="compositionally biased region" description="Low complexity" evidence="1">
    <location>
        <begin position="348"/>
        <end position="358"/>
    </location>
</feature>
<keyword evidence="2" id="KW-0812">Transmembrane</keyword>
<protein>
    <submittedName>
        <fullName evidence="4">Uncharacterized protein</fullName>
    </submittedName>
</protein>
<feature type="chain" id="PRO_5042910014" evidence="3">
    <location>
        <begin position="23"/>
        <end position="937"/>
    </location>
</feature>
<feature type="compositionally biased region" description="Low complexity" evidence="1">
    <location>
        <begin position="801"/>
        <end position="826"/>
    </location>
</feature>
<accession>A0AAN6G578</accession>
<evidence type="ECO:0000256" key="3">
    <source>
        <dbReference type="SAM" id="SignalP"/>
    </source>
</evidence>
<keyword evidence="2" id="KW-1133">Transmembrane helix</keyword>
<feature type="region of interest" description="Disordered" evidence="1">
    <location>
        <begin position="243"/>
        <end position="279"/>
    </location>
</feature>
<sequence length="937" mass="96870">MLGSATPWLFAALLSIAQGAAGFSVTIDSSNCTATIFRASLSAFEASTPGAHFSYYYGTPYNPTPATLQPVSLFGAPKRTRTFVIYWADGLFDSNTSFPLTFDVRNATGQVLRIPDSSELDVQTKQVAVTCKLGSSSTSTSRFGAFTTVAASFTATLSTADQTLAALPSTSSMAATLAPLPVSTTTLTTPSSTATQVKSESAPQKRVPTLVGAIVGSILGAALLALLLLLLCVRLRERNASQYQQRREERHGRSHSGAALFGVRGEGEEEEGNGQTQDEAVWTKEDMENADANSPEKPSSAPSTPQLKRLGAFLPAWLAALAANRREMRGALRPPSVNPFETTRSWQASMADAHAQAQAHHDGGGGSSVQLPDGPLFRNPYPILNSTPKFPAAPTPSNARVAQAEEDVDAKSSNRSEYARRFAAAAALASQLAMLLSTHARHARGSLRRRRVALRWDDQVRKDDGRGRSGVGKRRDGGLDTRGMEEVEKMAGEMTRPYSAVETQSWSQCHSAELASIVRPSSQPLSWAAGTGTFPLVKTTSSPLLDTRQGAAAISPASQQWTARYIPAGRAHSAGASGGSGGGAAAAAFYARSPVSSSANFPQLAPSSSNGLHPGPRLASSAATGSHQSGRPAVYHSPPPTVPLRLGYGASAGRFLEVGPALESILSVTSEGTEDTAASAGAARSRIEEEETEAQEDLALVTSAATKMETSAAEPLTRPSSAASNSSQSRYGMIRIKERPTSAASGGGSGSGCGSGSGSGSGASALRQSALTSVASPSVSPTPTLTPSQPLFTRTRSVVGPRPLTTSPSTGTTPPATATQTTSEAPGAQNLRTEAAVPAVSQQMKTVGARRGMSIPLPAVSLPKAATAAAAAAATSTPAMASATALAAAMASASPLSTPLHQYTAEELQAHLLLSGWVIQGEPSPLPQPQPPSGQHP</sequence>
<dbReference type="EMBL" id="JAPDMQ010000739">
    <property type="protein sequence ID" value="KAK0520858.1"/>
    <property type="molecule type" value="Genomic_DNA"/>
</dbReference>
<comment type="caution">
    <text evidence="4">The sequence shown here is derived from an EMBL/GenBank/DDBJ whole genome shotgun (WGS) entry which is preliminary data.</text>
</comment>
<feature type="transmembrane region" description="Helical" evidence="2">
    <location>
        <begin position="210"/>
        <end position="233"/>
    </location>
</feature>
<dbReference type="Proteomes" id="UP001176521">
    <property type="component" value="Unassembled WGS sequence"/>
</dbReference>
<evidence type="ECO:0000313" key="5">
    <source>
        <dbReference type="Proteomes" id="UP001176521"/>
    </source>
</evidence>